<evidence type="ECO:0000256" key="1">
    <source>
        <dbReference type="SAM" id="MobiDB-lite"/>
    </source>
</evidence>
<evidence type="ECO:0000313" key="2">
    <source>
        <dbReference type="EMBL" id="KAK9738896.1"/>
    </source>
</evidence>
<dbReference type="Proteomes" id="UP001458880">
    <property type="component" value="Unassembled WGS sequence"/>
</dbReference>
<protein>
    <submittedName>
        <fullName evidence="2">Uncharacterized protein</fullName>
    </submittedName>
</protein>
<feature type="compositionally biased region" description="Polar residues" evidence="1">
    <location>
        <begin position="36"/>
        <end position="48"/>
    </location>
</feature>
<comment type="caution">
    <text evidence="2">The sequence shown here is derived from an EMBL/GenBank/DDBJ whole genome shotgun (WGS) entry which is preliminary data.</text>
</comment>
<dbReference type="AlphaFoldDB" id="A0AAW1M0P1"/>
<feature type="region of interest" description="Disordered" evidence="1">
    <location>
        <begin position="36"/>
        <end position="81"/>
    </location>
</feature>
<keyword evidence="3" id="KW-1185">Reference proteome</keyword>
<dbReference type="EMBL" id="JASPKY010000081">
    <property type="protein sequence ID" value="KAK9738896.1"/>
    <property type="molecule type" value="Genomic_DNA"/>
</dbReference>
<name>A0AAW1M0P1_POPJA</name>
<organism evidence="2 3">
    <name type="scientific">Popillia japonica</name>
    <name type="common">Japanese beetle</name>
    <dbReference type="NCBI Taxonomy" id="7064"/>
    <lineage>
        <taxon>Eukaryota</taxon>
        <taxon>Metazoa</taxon>
        <taxon>Ecdysozoa</taxon>
        <taxon>Arthropoda</taxon>
        <taxon>Hexapoda</taxon>
        <taxon>Insecta</taxon>
        <taxon>Pterygota</taxon>
        <taxon>Neoptera</taxon>
        <taxon>Endopterygota</taxon>
        <taxon>Coleoptera</taxon>
        <taxon>Polyphaga</taxon>
        <taxon>Scarabaeiformia</taxon>
        <taxon>Scarabaeidae</taxon>
        <taxon>Rutelinae</taxon>
        <taxon>Popillia</taxon>
    </lineage>
</organism>
<accession>A0AAW1M0P1</accession>
<evidence type="ECO:0000313" key="3">
    <source>
        <dbReference type="Proteomes" id="UP001458880"/>
    </source>
</evidence>
<gene>
    <name evidence="2" type="ORF">QE152_g9475</name>
</gene>
<sequence length="99" mass="10246">MSKGPGRKVHFVADGMRNAIIDRGIFGSSRTVNFNDAKNKIGTPNGNAAHSLPRSNAARPRSSGGIEAISGPTSLSRVGPPSHGLILVVIAIASRTVCK</sequence>
<proteinExistence type="predicted"/>
<reference evidence="2 3" key="1">
    <citation type="journal article" date="2024" name="BMC Genomics">
        <title>De novo assembly and annotation of Popillia japonica's genome with initial clues to its potential as an invasive pest.</title>
        <authorList>
            <person name="Cucini C."/>
            <person name="Boschi S."/>
            <person name="Funari R."/>
            <person name="Cardaioli E."/>
            <person name="Iannotti N."/>
            <person name="Marturano G."/>
            <person name="Paoli F."/>
            <person name="Bruttini M."/>
            <person name="Carapelli A."/>
            <person name="Frati F."/>
            <person name="Nardi F."/>
        </authorList>
    </citation>
    <scope>NUCLEOTIDE SEQUENCE [LARGE SCALE GENOMIC DNA]</scope>
    <source>
        <strain evidence="2">DMR45628</strain>
    </source>
</reference>